<name>A0A850NXG0_9PROT</name>
<evidence type="ECO:0000313" key="2">
    <source>
        <dbReference type="Proteomes" id="UP000565205"/>
    </source>
</evidence>
<feature type="non-terminal residue" evidence="1">
    <location>
        <position position="1"/>
    </location>
</feature>
<organism evidence="1 2">
    <name type="scientific">Endobacter medicaginis</name>
    <dbReference type="NCBI Taxonomy" id="1181271"/>
    <lineage>
        <taxon>Bacteria</taxon>
        <taxon>Pseudomonadati</taxon>
        <taxon>Pseudomonadota</taxon>
        <taxon>Alphaproteobacteria</taxon>
        <taxon>Acetobacterales</taxon>
        <taxon>Acetobacteraceae</taxon>
        <taxon>Endobacter</taxon>
    </lineage>
</organism>
<proteinExistence type="predicted"/>
<accession>A0A850NXG0</accession>
<gene>
    <name evidence="1" type="ORF">HUK83_18375</name>
</gene>
<dbReference type="EMBL" id="JABXXQ010000757">
    <property type="protein sequence ID" value="NVN32295.1"/>
    <property type="molecule type" value="Genomic_DNA"/>
</dbReference>
<evidence type="ECO:0000313" key="1">
    <source>
        <dbReference type="EMBL" id="NVN32295.1"/>
    </source>
</evidence>
<dbReference type="Proteomes" id="UP000565205">
    <property type="component" value="Unassembled WGS sequence"/>
</dbReference>
<reference evidence="1 2" key="1">
    <citation type="submission" date="2020-06" db="EMBL/GenBank/DDBJ databases">
        <title>Description of novel acetic acid bacteria.</title>
        <authorList>
            <person name="Sombolestani A."/>
        </authorList>
    </citation>
    <scope>NUCLEOTIDE SEQUENCE [LARGE SCALE GENOMIC DNA]</scope>
    <source>
        <strain evidence="1 2">LMG 26838</strain>
    </source>
</reference>
<comment type="caution">
    <text evidence="1">The sequence shown here is derived from an EMBL/GenBank/DDBJ whole genome shotgun (WGS) entry which is preliminary data.</text>
</comment>
<protein>
    <submittedName>
        <fullName evidence="1">Uncharacterized protein</fullName>
    </submittedName>
</protein>
<dbReference type="AlphaFoldDB" id="A0A850NXG0"/>
<sequence>PEIRARLLPDETARGALVERLARDGGRVVLARMRGAALSEREPG</sequence>